<name>A0A564G7H8_9HYPH</name>
<proteinExistence type="predicted"/>
<dbReference type="Proteomes" id="UP001055303">
    <property type="component" value="Unassembled WGS sequence"/>
</dbReference>
<dbReference type="EMBL" id="BPQI01000200">
    <property type="protein sequence ID" value="GJD59288.1"/>
    <property type="molecule type" value="Genomic_DNA"/>
</dbReference>
<protein>
    <submittedName>
        <fullName evidence="2">Uncharacterized protein</fullName>
    </submittedName>
</protein>
<gene>
    <name evidence="1" type="ORF">IFDJLNFL_5216</name>
    <name evidence="2" type="ORF">MTDSW087_05761</name>
</gene>
<dbReference type="Proteomes" id="UP000401717">
    <property type="component" value="Unassembled WGS sequence"/>
</dbReference>
<evidence type="ECO:0000313" key="3">
    <source>
        <dbReference type="Proteomes" id="UP000401717"/>
    </source>
</evidence>
<evidence type="ECO:0000313" key="1">
    <source>
        <dbReference type="EMBL" id="GJD59288.1"/>
    </source>
</evidence>
<accession>A0A564G7H8</accession>
<organism evidence="2 3">
    <name type="scientific">Methylobacterium dankookense</name>
    <dbReference type="NCBI Taxonomy" id="560405"/>
    <lineage>
        <taxon>Bacteria</taxon>
        <taxon>Pseudomonadati</taxon>
        <taxon>Pseudomonadota</taxon>
        <taxon>Alphaproteobacteria</taxon>
        <taxon>Hyphomicrobiales</taxon>
        <taxon>Methylobacteriaceae</taxon>
        <taxon>Methylobacterium</taxon>
    </lineage>
</organism>
<reference evidence="1" key="3">
    <citation type="submission" date="2021-08" db="EMBL/GenBank/DDBJ databases">
        <authorList>
            <person name="Tani A."/>
            <person name="Ola A."/>
            <person name="Ogura Y."/>
            <person name="Katsura K."/>
            <person name="Hayashi T."/>
        </authorList>
    </citation>
    <scope>NUCLEOTIDE SEQUENCE</scope>
    <source>
        <strain evidence="1">DSM 22415</strain>
    </source>
</reference>
<reference evidence="1" key="2">
    <citation type="journal article" date="2021" name="Front. Microbiol.">
        <title>Comprehensive Comparative Genomics and Phenotyping of Methylobacterium Species.</title>
        <authorList>
            <person name="Alessa O."/>
            <person name="Ogura Y."/>
            <person name="Fujitani Y."/>
            <person name="Takami H."/>
            <person name="Hayashi T."/>
            <person name="Sahin N."/>
            <person name="Tani A."/>
        </authorList>
    </citation>
    <scope>NUCLEOTIDE SEQUENCE</scope>
    <source>
        <strain evidence="1">DSM 22415</strain>
    </source>
</reference>
<sequence length="100" mass="10721">MITVTETSKRELTTPEEILAFLSERYAAQDPDRFAPGTRVRIKSRTGLGPEYGIGDVGVVLFDGAATAAWADVLVLNTVGLLVVMQMPRDSLEPAEAAGE</sequence>
<dbReference type="RefSeq" id="WP_144769108.1">
    <property type="nucleotide sequence ID" value="NZ_BPQI01000200.1"/>
</dbReference>
<evidence type="ECO:0000313" key="4">
    <source>
        <dbReference type="Proteomes" id="UP001055303"/>
    </source>
</evidence>
<dbReference type="OrthoDB" id="7998637at2"/>
<evidence type="ECO:0000313" key="2">
    <source>
        <dbReference type="EMBL" id="VUF16012.1"/>
    </source>
</evidence>
<keyword evidence="4" id="KW-1185">Reference proteome</keyword>
<dbReference type="AlphaFoldDB" id="A0A564G7H8"/>
<dbReference type="EMBL" id="CABFVH010000085">
    <property type="protein sequence ID" value="VUF16012.1"/>
    <property type="molecule type" value="Genomic_DNA"/>
</dbReference>
<reference evidence="2 3" key="1">
    <citation type="submission" date="2019-06" db="EMBL/GenBank/DDBJ databases">
        <authorList>
            <person name="Rodrigo-Torres L."/>
            <person name="Arahal R. D."/>
            <person name="Lucena T."/>
        </authorList>
    </citation>
    <scope>NUCLEOTIDE SEQUENCE [LARGE SCALE GENOMIC DNA]</scope>
    <source>
        <strain evidence="2 3">SW08-7</strain>
    </source>
</reference>